<accession>A0A1I1BD60</accession>
<evidence type="ECO:0000313" key="3">
    <source>
        <dbReference type="EMBL" id="SFB48315.1"/>
    </source>
</evidence>
<name>A0A1I1BD60_9ACTN</name>
<sequence length="328" mass="34150">MDFLGSVDSWCQNAAMSQQTPAGWYPDQQGTTRYWDGTAWTEEPQDQGAGVVIPEAAKKDGAFARLRKASADRSAEKKEAKEAQERRWAEDVAAAGALVTSGNFGLSTVEIYEGGYARVAFGEQPERPSAANVRSQMAANLNGGGITAKTPYEKLRSITFTSPDSGQTSQDGPGLESVIGPAVAGLLKGTKHLMKASAPGLAAAGIAHVASQGSRTSYLTIATDRQIYTLSNQVPNSMGLKTAKKGHVDVGLALVAAGNAVLGTDSSLTVEAAAAELQPAVQPGVEVAAQVAPPSLADRLRELATLHREGILSDEEFASAKAKLLSGL</sequence>
<dbReference type="Pfam" id="PF10708">
    <property type="entry name" value="DUF2510"/>
    <property type="match status" value="1"/>
</dbReference>
<protein>
    <submittedName>
        <fullName evidence="3">Short C-terminal domain-containing protein</fullName>
    </submittedName>
</protein>
<gene>
    <name evidence="3" type="ORF">SAMN05192575_1177</name>
</gene>
<feature type="domain" description="DUF2510" evidence="2">
    <location>
        <begin position="22"/>
        <end position="49"/>
    </location>
</feature>
<organism evidence="3 4">
    <name type="scientific">Nocardioides alpinus</name>
    <dbReference type="NCBI Taxonomy" id="748909"/>
    <lineage>
        <taxon>Bacteria</taxon>
        <taxon>Bacillati</taxon>
        <taxon>Actinomycetota</taxon>
        <taxon>Actinomycetes</taxon>
        <taxon>Propionibacteriales</taxon>
        <taxon>Nocardioidaceae</taxon>
        <taxon>Nocardioides</taxon>
    </lineage>
</organism>
<dbReference type="InterPro" id="IPR018649">
    <property type="entry name" value="SHOCT"/>
</dbReference>
<evidence type="ECO:0000259" key="1">
    <source>
        <dbReference type="Pfam" id="PF09851"/>
    </source>
</evidence>
<proteinExistence type="predicted"/>
<dbReference type="EMBL" id="FOKC01000017">
    <property type="protein sequence ID" value="SFB48315.1"/>
    <property type="molecule type" value="Genomic_DNA"/>
</dbReference>
<evidence type="ECO:0000259" key="2">
    <source>
        <dbReference type="Pfam" id="PF10708"/>
    </source>
</evidence>
<evidence type="ECO:0000313" key="4">
    <source>
        <dbReference type="Proteomes" id="UP000199113"/>
    </source>
</evidence>
<dbReference type="InterPro" id="IPR018929">
    <property type="entry name" value="DUF2510"/>
</dbReference>
<dbReference type="Pfam" id="PF09851">
    <property type="entry name" value="SHOCT"/>
    <property type="match status" value="1"/>
</dbReference>
<reference evidence="3" key="1">
    <citation type="submission" date="2016-10" db="EMBL/GenBank/DDBJ databases">
        <authorList>
            <person name="de Groot N.N."/>
        </authorList>
    </citation>
    <scope>NUCLEOTIDE SEQUENCE [LARGE SCALE GENOMIC DNA]</scope>
    <source>
        <strain evidence="3">CGMCC 1.10697</strain>
    </source>
</reference>
<feature type="domain" description="SHOCT" evidence="1">
    <location>
        <begin position="298"/>
        <end position="325"/>
    </location>
</feature>
<dbReference type="AlphaFoldDB" id="A0A1I1BD60"/>
<dbReference type="Proteomes" id="UP000199113">
    <property type="component" value="Unassembled WGS sequence"/>
</dbReference>